<reference evidence="1" key="1">
    <citation type="submission" date="2019-03" db="EMBL/GenBank/DDBJ databases">
        <title>Single cell metagenomics reveals metabolic interactions within the superorganism composed of flagellate Streblomastix strix and complex community of Bacteroidetes bacteria on its surface.</title>
        <authorList>
            <person name="Treitli S.C."/>
            <person name="Kolisko M."/>
            <person name="Husnik F."/>
            <person name="Keeling P."/>
            <person name="Hampl V."/>
        </authorList>
    </citation>
    <scope>NUCLEOTIDE SEQUENCE</scope>
    <source>
        <strain evidence="1">STM</strain>
    </source>
</reference>
<evidence type="ECO:0000313" key="1">
    <source>
        <dbReference type="EMBL" id="KAA6318068.1"/>
    </source>
</evidence>
<evidence type="ECO:0008006" key="2">
    <source>
        <dbReference type="Google" id="ProtNLM"/>
    </source>
</evidence>
<feature type="non-terminal residue" evidence="1">
    <location>
        <position position="41"/>
    </location>
</feature>
<name>A0A5J4QAG6_9ZZZZ</name>
<organism evidence="1">
    <name type="scientific">termite gut metagenome</name>
    <dbReference type="NCBI Taxonomy" id="433724"/>
    <lineage>
        <taxon>unclassified sequences</taxon>
        <taxon>metagenomes</taxon>
        <taxon>organismal metagenomes</taxon>
    </lineage>
</organism>
<proteinExistence type="predicted"/>
<comment type="caution">
    <text evidence="1">The sequence shown here is derived from an EMBL/GenBank/DDBJ whole genome shotgun (WGS) entry which is preliminary data.</text>
</comment>
<dbReference type="EMBL" id="SNRY01004312">
    <property type="protein sequence ID" value="KAA6318068.1"/>
    <property type="molecule type" value="Genomic_DNA"/>
</dbReference>
<accession>A0A5J4QAG6</accession>
<gene>
    <name evidence="1" type="ORF">EZS27_031877</name>
</gene>
<protein>
    <recommendedName>
        <fullName evidence="2">Transposase IS4-like domain-containing protein</fullName>
    </recommendedName>
</protein>
<sequence>MYPTDLTETQWQFIEKVLLPQERKRKHSLQQIWNALFYLVK</sequence>
<dbReference type="AlphaFoldDB" id="A0A5J4QAG6"/>